<proteinExistence type="predicted"/>
<dbReference type="AlphaFoldDB" id="A0A1B7MLE8"/>
<gene>
    <name evidence="2" type="ORF">K503DRAFT_786513</name>
</gene>
<feature type="compositionally biased region" description="Basic residues" evidence="1">
    <location>
        <begin position="239"/>
        <end position="252"/>
    </location>
</feature>
<organism evidence="2 3">
    <name type="scientific">Rhizopogon vinicolor AM-OR11-026</name>
    <dbReference type="NCBI Taxonomy" id="1314800"/>
    <lineage>
        <taxon>Eukaryota</taxon>
        <taxon>Fungi</taxon>
        <taxon>Dikarya</taxon>
        <taxon>Basidiomycota</taxon>
        <taxon>Agaricomycotina</taxon>
        <taxon>Agaricomycetes</taxon>
        <taxon>Agaricomycetidae</taxon>
        <taxon>Boletales</taxon>
        <taxon>Suillineae</taxon>
        <taxon>Rhizopogonaceae</taxon>
        <taxon>Rhizopogon</taxon>
    </lineage>
</organism>
<evidence type="ECO:0000313" key="2">
    <source>
        <dbReference type="EMBL" id="OAX33420.1"/>
    </source>
</evidence>
<feature type="compositionally biased region" description="Basic and acidic residues" evidence="1">
    <location>
        <begin position="384"/>
        <end position="393"/>
    </location>
</feature>
<feature type="region of interest" description="Disordered" evidence="1">
    <location>
        <begin position="239"/>
        <end position="393"/>
    </location>
</feature>
<reference evidence="2 3" key="1">
    <citation type="submission" date="2016-06" db="EMBL/GenBank/DDBJ databases">
        <title>Comparative genomics of the ectomycorrhizal sister species Rhizopogon vinicolor and Rhizopogon vesiculosus (Basidiomycota: Boletales) reveals a divergence of the mating type B locus.</title>
        <authorList>
            <consortium name="DOE Joint Genome Institute"/>
            <person name="Mujic A.B."/>
            <person name="Kuo A."/>
            <person name="Tritt A."/>
            <person name="Lipzen A."/>
            <person name="Chen C."/>
            <person name="Johnson J."/>
            <person name="Sharma A."/>
            <person name="Barry K."/>
            <person name="Grigoriev I.V."/>
            <person name="Spatafora J.W."/>
        </authorList>
    </citation>
    <scope>NUCLEOTIDE SEQUENCE [LARGE SCALE GENOMIC DNA]</scope>
    <source>
        <strain evidence="2 3">AM-OR11-026</strain>
    </source>
</reference>
<evidence type="ECO:0000313" key="3">
    <source>
        <dbReference type="Proteomes" id="UP000092154"/>
    </source>
</evidence>
<feature type="compositionally biased region" description="Polar residues" evidence="1">
    <location>
        <begin position="254"/>
        <end position="264"/>
    </location>
</feature>
<accession>A0A1B7MLE8</accession>
<feature type="compositionally biased region" description="Low complexity" evidence="1">
    <location>
        <begin position="265"/>
        <end position="281"/>
    </location>
</feature>
<feature type="compositionally biased region" description="Polar residues" evidence="1">
    <location>
        <begin position="294"/>
        <end position="322"/>
    </location>
</feature>
<dbReference type="Proteomes" id="UP000092154">
    <property type="component" value="Unassembled WGS sequence"/>
</dbReference>
<evidence type="ECO:0000256" key="1">
    <source>
        <dbReference type="SAM" id="MobiDB-lite"/>
    </source>
</evidence>
<sequence>MVTKPGKTTSLISHVIQRSQKGAVTLFNVCPRQYLYSCGSFRSIYIEVLGLRIAYFDSTMTSGGSRPCNIAHSRFFSDIISRRAPHTPDSLVKSLVLLRKRAPETCGNSEGEPSAKGNWNTNVLRSSWQENAIKNGDKLHSRKFDLSTQSPSSNIASPDIDLSLSHHLPLTDGDEEHNRDVGLHDCSANIVPGAAEQHNDKGKQREELPADAESAMLDDPYSPAELNHDDTHNKLCRKQQRFVAYKRKRKTKSAIGTLTTTPGDASSSSQAGASSQGGPSQVHTSPRPVPVQAGPSSQSTARPGIQPSQAVGGSKSHASQRSPLHLVATNDTHDDSDGTRASTAPGAIFGRSPKAPGPDSGPDLCKKEPRGAANPKVSGARTTQRSEPRIPKL</sequence>
<protein>
    <submittedName>
        <fullName evidence="2">Uncharacterized protein</fullName>
    </submittedName>
</protein>
<dbReference type="EMBL" id="KV448772">
    <property type="protein sequence ID" value="OAX33420.1"/>
    <property type="molecule type" value="Genomic_DNA"/>
</dbReference>
<dbReference type="InParanoid" id="A0A1B7MLE8"/>
<name>A0A1B7MLE8_9AGAM</name>
<keyword evidence="3" id="KW-1185">Reference proteome</keyword>